<evidence type="ECO:0000313" key="2">
    <source>
        <dbReference type="Proteomes" id="UP000293296"/>
    </source>
</evidence>
<gene>
    <name evidence="1" type="ORF">C3Y92_11705</name>
</gene>
<dbReference type="RefSeq" id="WP_129352810.1">
    <property type="nucleotide sequence ID" value="NZ_CP026538.1"/>
</dbReference>
<keyword evidence="2" id="KW-1185">Reference proteome</keyword>
<organism evidence="1 2">
    <name type="scientific">Solidesulfovibrio carbinolicus</name>
    <dbReference type="NCBI Taxonomy" id="296842"/>
    <lineage>
        <taxon>Bacteria</taxon>
        <taxon>Pseudomonadati</taxon>
        <taxon>Thermodesulfobacteriota</taxon>
        <taxon>Desulfovibrionia</taxon>
        <taxon>Desulfovibrionales</taxon>
        <taxon>Desulfovibrionaceae</taxon>
        <taxon>Solidesulfovibrio</taxon>
    </lineage>
</organism>
<evidence type="ECO:0008006" key="3">
    <source>
        <dbReference type="Google" id="ProtNLM"/>
    </source>
</evidence>
<dbReference type="AlphaFoldDB" id="A0A4P6HRD4"/>
<proteinExistence type="predicted"/>
<sequence length="157" mass="17423">MKLAQHCLSAVPLALAGYAASGGRFSGAIMAGLSSVLIDCDHVLDYLLYKKRWGGMKDFFASCEEGRLPRLYLVLHSFEFVIFLWLLVGFGIAAPWGVGLTIGVTGHLLLDWVGNRHVVKQSFYWMSFRAMHRFDGNELYVTPPVALEDPAEESARA</sequence>
<evidence type="ECO:0000313" key="1">
    <source>
        <dbReference type="EMBL" id="QAZ67848.1"/>
    </source>
</evidence>
<dbReference type="KEGG" id="dcb:C3Y92_11705"/>
<dbReference type="Proteomes" id="UP000293296">
    <property type="component" value="Chromosome"/>
</dbReference>
<dbReference type="OrthoDB" id="5454638at2"/>
<dbReference type="EMBL" id="CP026538">
    <property type="protein sequence ID" value="QAZ67848.1"/>
    <property type="molecule type" value="Genomic_DNA"/>
</dbReference>
<reference evidence="1 2" key="1">
    <citation type="submission" date="2018-02" db="EMBL/GenBank/DDBJ databases">
        <title>Genome sequence of Desulfovibrio carbinolicus DSM 3852.</title>
        <authorList>
            <person name="Wilbanks E."/>
            <person name="Skennerton C.T."/>
            <person name="Orphan V.J."/>
        </authorList>
    </citation>
    <scope>NUCLEOTIDE SEQUENCE [LARGE SCALE GENOMIC DNA]</scope>
    <source>
        <strain evidence="1 2">DSM 3852</strain>
    </source>
</reference>
<accession>A0A4P6HRD4</accession>
<protein>
    <recommendedName>
        <fullName evidence="3">Metal-dependent hydrolase</fullName>
    </recommendedName>
</protein>
<name>A0A4P6HRD4_9BACT</name>